<gene>
    <name evidence="1" type="ORF">D3272_26190</name>
</gene>
<dbReference type="AlphaFoldDB" id="A0A4Q2R9B1"/>
<proteinExistence type="predicted"/>
<keyword evidence="2" id="KW-1185">Reference proteome</keyword>
<reference evidence="1 2" key="2">
    <citation type="submission" date="2019-02" db="EMBL/GenBank/DDBJ databases">
        <title>'Lichenibacterium ramalinii' gen. nov. sp. nov., 'Lichenibacterium minor' gen. nov. sp. nov.</title>
        <authorList>
            <person name="Pankratov T."/>
        </authorList>
    </citation>
    <scope>NUCLEOTIDE SEQUENCE [LARGE SCALE GENOMIC DNA]</scope>
    <source>
        <strain evidence="1 2">RmlP001</strain>
    </source>
</reference>
<protein>
    <submittedName>
        <fullName evidence="1">Uncharacterized protein</fullName>
    </submittedName>
</protein>
<name>A0A4Q2R9B1_9HYPH</name>
<dbReference type="EMBL" id="QYBC01000041">
    <property type="protein sequence ID" value="RYB01418.1"/>
    <property type="molecule type" value="Genomic_DNA"/>
</dbReference>
<organism evidence="1 2">
    <name type="scientific">Lichenibacterium ramalinae</name>
    <dbReference type="NCBI Taxonomy" id="2316527"/>
    <lineage>
        <taxon>Bacteria</taxon>
        <taxon>Pseudomonadati</taxon>
        <taxon>Pseudomonadota</taxon>
        <taxon>Alphaproteobacteria</taxon>
        <taxon>Hyphomicrobiales</taxon>
        <taxon>Lichenihabitantaceae</taxon>
        <taxon>Lichenibacterium</taxon>
    </lineage>
</organism>
<sequence length="81" mass="9156">MPLMGAVLKFRPHGATLVVSYDHGNWRRDLFDEECSLIGTRHLACVPHLYDYISAMRDDGWRLLFGDGTGGMRAEIVEAFT</sequence>
<evidence type="ECO:0000313" key="2">
    <source>
        <dbReference type="Proteomes" id="UP000289411"/>
    </source>
</evidence>
<accession>A0A4Q2R9B1</accession>
<comment type="caution">
    <text evidence="1">The sequence shown here is derived from an EMBL/GenBank/DDBJ whole genome shotgun (WGS) entry which is preliminary data.</text>
</comment>
<reference evidence="1 2" key="1">
    <citation type="submission" date="2018-09" db="EMBL/GenBank/DDBJ databases">
        <authorList>
            <person name="Grouzdev D.S."/>
            <person name="Krutkina M.S."/>
        </authorList>
    </citation>
    <scope>NUCLEOTIDE SEQUENCE [LARGE SCALE GENOMIC DNA]</scope>
    <source>
        <strain evidence="1 2">RmlP001</strain>
    </source>
</reference>
<evidence type="ECO:0000313" key="1">
    <source>
        <dbReference type="EMBL" id="RYB01418.1"/>
    </source>
</evidence>
<dbReference type="Proteomes" id="UP000289411">
    <property type="component" value="Unassembled WGS sequence"/>
</dbReference>